<dbReference type="EMBL" id="CP002360">
    <property type="protein sequence ID" value="AEE95598.1"/>
    <property type="molecule type" value="Genomic_DNA"/>
</dbReference>
<evidence type="ECO:0000313" key="4">
    <source>
        <dbReference type="Proteomes" id="UP000008457"/>
    </source>
</evidence>
<dbReference type="eggNOG" id="ENOG50349ZA">
    <property type="taxonomic scope" value="Bacteria"/>
</dbReference>
<dbReference type="KEGG" id="mas:Mahau_0382"/>
<keyword evidence="1" id="KW-0175">Coiled coil</keyword>
<protein>
    <submittedName>
        <fullName evidence="3">Uncharacterized protein</fullName>
    </submittedName>
</protein>
<dbReference type="Proteomes" id="UP000008457">
    <property type="component" value="Chromosome"/>
</dbReference>
<feature type="coiled-coil region" evidence="1">
    <location>
        <begin position="6"/>
        <end position="91"/>
    </location>
</feature>
<dbReference type="RefSeq" id="WP_013780031.1">
    <property type="nucleotide sequence ID" value="NC_015520.1"/>
</dbReference>
<reference evidence="4" key="1">
    <citation type="submission" date="2010-11" db="EMBL/GenBank/DDBJ databases">
        <title>The complete genome of Mahella australiensis DSM 15567.</title>
        <authorList>
            <consortium name="US DOE Joint Genome Institute (JGI-PGF)"/>
            <person name="Lucas S."/>
            <person name="Copeland A."/>
            <person name="Lapidus A."/>
            <person name="Bruce D."/>
            <person name="Goodwin L."/>
            <person name="Pitluck S."/>
            <person name="Kyrpides N."/>
            <person name="Mavromatis K."/>
            <person name="Pagani I."/>
            <person name="Ivanova N."/>
            <person name="Teshima H."/>
            <person name="Brettin T."/>
            <person name="Detter J.C."/>
            <person name="Han C."/>
            <person name="Tapia R."/>
            <person name="Land M."/>
            <person name="Hauser L."/>
            <person name="Markowitz V."/>
            <person name="Cheng J.-F."/>
            <person name="Hugenholtz P."/>
            <person name="Woyke T."/>
            <person name="Wu D."/>
            <person name="Spring S."/>
            <person name="Pukall R."/>
            <person name="Steenblock K."/>
            <person name="Schneider S."/>
            <person name="Klenk H.-P."/>
            <person name="Eisen J.A."/>
        </authorList>
    </citation>
    <scope>NUCLEOTIDE SEQUENCE [LARGE SCALE GENOMIC DNA]</scope>
    <source>
        <strain evidence="4">DSM 15567 / CIP 107919 / 50-1 BON</strain>
    </source>
</reference>
<name>F3ZY73_MAHA5</name>
<organism evidence="3 4">
    <name type="scientific">Mahella australiensis (strain DSM 15567 / CIP 107919 / 50-1 BON)</name>
    <dbReference type="NCBI Taxonomy" id="697281"/>
    <lineage>
        <taxon>Bacteria</taxon>
        <taxon>Bacillati</taxon>
        <taxon>Bacillota</taxon>
        <taxon>Clostridia</taxon>
        <taxon>Thermoanaerobacterales</taxon>
        <taxon>Thermoanaerobacterales Family IV. Incertae Sedis</taxon>
        <taxon>Mahella</taxon>
    </lineage>
</organism>
<sequence>MDKKSMSAVEEVIEFAKAKLEESKQNVGETLEDESKRMEEVINFAKSKLDEAAEDSKAQLNDIIKYSESKLEELRQEAEKTKNKVEDQVGESGIGDTITSAAKSLSGVITNFAKKFGKETSKVSRIISIKSEVGTLTNTRKDKIVELGEACLKIYKLKSYDVVLPYELEHIIDEIQDIESQIENKNAELEKIRKEEDLTPDEMSEIEKEIEKK</sequence>
<dbReference type="STRING" id="697281.Mahau_0382"/>
<proteinExistence type="predicted"/>
<dbReference type="AlphaFoldDB" id="F3ZY73"/>
<evidence type="ECO:0000313" key="3">
    <source>
        <dbReference type="EMBL" id="AEE95598.1"/>
    </source>
</evidence>
<accession>F3ZY73</accession>
<dbReference type="OrthoDB" id="9867720at2"/>
<keyword evidence="4" id="KW-1185">Reference proteome</keyword>
<feature type="region of interest" description="Disordered" evidence="2">
    <location>
        <begin position="193"/>
        <end position="213"/>
    </location>
</feature>
<evidence type="ECO:0000256" key="2">
    <source>
        <dbReference type="SAM" id="MobiDB-lite"/>
    </source>
</evidence>
<dbReference type="HOGENOM" id="CLU_1293110_0_0_9"/>
<gene>
    <name evidence="3" type="ordered locus">Mahau_0382</name>
</gene>
<evidence type="ECO:0000256" key="1">
    <source>
        <dbReference type="SAM" id="Coils"/>
    </source>
</evidence>
<reference evidence="3 4" key="2">
    <citation type="journal article" date="2011" name="Stand. Genomic Sci.">
        <title>Complete genome sequence of Mahella australiensis type strain (50-1 BON).</title>
        <authorList>
            <person name="Sikorski J."/>
            <person name="Teshima H."/>
            <person name="Nolan M."/>
            <person name="Lucas S."/>
            <person name="Hammon N."/>
            <person name="Deshpande S."/>
            <person name="Cheng J.F."/>
            <person name="Pitluck S."/>
            <person name="Liolios K."/>
            <person name="Pagani I."/>
            <person name="Ivanova N."/>
            <person name="Huntemann M."/>
            <person name="Mavromatis K."/>
            <person name="Ovchinikova G."/>
            <person name="Pati A."/>
            <person name="Tapia R."/>
            <person name="Han C."/>
            <person name="Goodwin L."/>
            <person name="Chen A."/>
            <person name="Palaniappan K."/>
            <person name="Land M."/>
            <person name="Hauser L."/>
            <person name="Ngatchou-Djao O.D."/>
            <person name="Rohde M."/>
            <person name="Pukall R."/>
            <person name="Spring S."/>
            <person name="Abt B."/>
            <person name="Goker M."/>
            <person name="Detter J.C."/>
            <person name="Woyke T."/>
            <person name="Bristow J."/>
            <person name="Markowitz V."/>
            <person name="Hugenholtz P."/>
            <person name="Eisen J.A."/>
            <person name="Kyrpides N.C."/>
            <person name="Klenk H.P."/>
            <person name="Lapidus A."/>
        </authorList>
    </citation>
    <scope>NUCLEOTIDE SEQUENCE [LARGE SCALE GENOMIC DNA]</scope>
    <source>
        <strain evidence="4">DSM 15567 / CIP 107919 / 50-1 BON</strain>
    </source>
</reference>